<accession>A0A5C7H8I6</accession>
<feature type="domain" description="U-box" evidence="9">
    <location>
        <begin position="11"/>
        <end position="85"/>
    </location>
</feature>
<dbReference type="PANTHER" id="PTHR22849">
    <property type="entry name" value="WDSAM1 PROTEIN"/>
    <property type="match status" value="1"/>
</dbReference>
<feature type="compositionally biased region" description="Basic and acidic residues" evidence="8">
    <location>
        <begin position="190"/>
        <end position="208"/>
    </location>
</feature>
<protein>
    <recommendedName>
        <fullName evidence="7 9">U-box domain-containing protein</fullName>
        <ecNumber evidence="7">2.3.2.27</ecNumber>
    </recommendedName>
    <alternativeName>
        <fullName evidence="7">RING-type E3 ubiquitin transferase PUB</fullName>
    </alternativeName>
</protein>
<evidence type="ECO:0000256" key="8">
    <source>
        <dbReference type="SAM" id="MobiDB-lite"/>
    </source>
</evidence>
<comment type="caution">
    <text evidence="10">The sequence shown here is derived from an EMBL/GenBank/DDBJ whole genome shotgun (WGS) entry which is preliminary data.</text>
</comment>
<dbReference type="AlphaFoldDB" id="A0A5C7H8I6"/>
<proteinExistence type="predicted"/>
<dbReference type="GO" id="GO:0016567">
    <property type="term" value="P:protein ubiquitination"/>
    <property type="evidence" value="ECO:0007669"/>
    <property type="project" value="UniProtKB-UniRule"/>
</dbReference>
<dbReference type="FunFam" id="3.30.40.10:FF:000502">
    <property type="entry name" value="RING-type E3 ubiquitin transferase"/>
    <property type="match status" value="1"/>
</dbReference>
<dbReference type="PANTHER" id="PTHR22849:SF163">
    <property type="entry name" value="U-BOX DOMAIN-CONTAINING PROTEIN"/>
    <property type="match status" value="1"/>
</dbReference>
<reference evidence="11" key="1">
    <citation type="journal article" date="2019" name="Gigascience">
        <title>De novo genome assembly of the endangered Acer yangbiense, a plant species with extremely small populations endemic to Yunnan Province, China.</title>
        <authorList>
            <person name="Yang J."/>
            <person name="Wariss H.M."/>
            <person name="Tao L."/>
            <person name="Zhang R."/>
            <person name="Yun Q."/>
            <person name="Hollingsworth P."/>
            <person name="Dao Z."/>
            <person name="Luo G."/>
            <person name="Guo H."/>
            <person name="Ma Y."/>
            <person name="Sun W."/>
        </authorList>
    </citation>
    <scope>NUCLEOTIDE SEQUENCE [LARGE SCALE GENOMIC DNA]</scope>
    <source>
        <strain evidence="11">cv. Malutang</strain>
    </source>
</reference>
<dbReference type="EC" id="2.3.2.27" evidence="7"/>
<evidence type="ECO:0000256" key="6">
    <source>
        <dbReference type="ARBA" id="ARBA00022786"/>
    </source>
</evidence>
<dbReference type="SUPFAM" id="SSF57850">
    <property type="entry name" value="RING/U-box"/>
    <property type="match status" value="1"/>
</dbReference>
<evidence type="ECO:0000256" key="4">
    <source>
        <dbReference type="ARBA" id="ARBA00022679"/>
    </source>
</evidence>
<dbReference type="Pfam" id="PF04564">
    <property type="entry name" value="U-box"/>
    <property type="match status" value="1"/>
</dbReference>
<dbReference type="CDD" id="cd16664">
    <property type="entry name" value="RING-Ubox_PUB"/>
    <property type="match status" value="1"/>
</dbReference>
<evidence type="ECO:0000256" key="1">
    <source>
        <dbReference type="ARBA" id="ARBA00000900"/>
    </source>
</evidence>
<name>A0A5C7H8I6_9ROSI</name>
<feature type="compositionally biased region" description="Acidic residues" evidence="8">
    <location>
        <begin position="209"/>
        <end position="219"/>
    </location>
</feature>
<feature type="compositionally biased region" description="Polar residues" evidence="8">
    <location>
        <begin position="147"/>
        <end position="156"/>
    </location>
</feature>
<evidence type="ECO:0000256" key="7">
    <source>
        <dbReference type="RuleBase" id="RU369093"/>
    </source>
</evidence>
<comment type="catalytic activity">
    <reaction evidence="1 7">
        <text>S-ubiquitinyl-[E2 ubiquitin-conjugating enzyme]-L-cysteine + [acceptor protein]-L-lysine = [E2 ubiquitin-conjugating enzyme]-L-cysteine + N(6)-ubiquitinyl-[acceptor protein]-L-lysine.</text>
        <dbReference type="EC" id="2.3.2.27"/>
    </reaction>
</comment>
<keyword evidence="5" id="KW-0677">Repeat</keyword>
<dbReference type="Proteomes" id="UP000323000">
    <property type="component" value="Chromosome 10"/>
</dbReference>
<dbReference type="SMART" id="SM00504">
    <property type="entry name" value="Ubox"/>
    <property type="match status" value="1"/>
</dbReference>
<dbReference type="InterPro" id="IPR013083">
    <property type="entry name" value="Znf_RING/FYVE/PHD"/>
</dbReference>
<keyword evidence="4 7" id="KW-0808">Transferase</keyword>
<dbReference type="Gene3D" id="3.30.40.10">
    <property type="entry name" value="Zinc/RING finger domain, C3HC4 (zinc finger)"/>
    <property type="match status" value="1"/>
</dbReference>
<keyword evidence="11" id="KW-1185">Reference proteome</keyword>
<gene>
    <name evidence="10" type="ORF">EZV62_022499</name>
</gene>
<dbReference type="InterPro" id="IPR003613">
    <property type="entry name" value="Ubox_domain"/>
</dbReference>
<dbReference type="EMBL" id="VAHF01000010">
    <property type="protein sequence ID" value="TXG53330.1"/>
    <property type="molecule type" value="Genomic_DNA"/>
</dbReference>
<comment type="function">
    <text evidence="2 7">Functions as an E3 ubiquitin ligase.</text>
</comment>
<evidence type="ECO:0000313" key="11">
    <source>
        <dbReference type="Proteomes" id="UP000323000"/>
    </source>
</evidence>
<organism evidence="10 11">
    <name type="scientific">Acer yangbiense</name>
    <dbReference type="NCBI Taxonomy" id="1000413"/>
    <lineage>
        <taxon>Eukaryota</taxon>
        <taxon>Viridiplantae</taxon>
        <taxon>Streptophyta</taxon>
        <taxon>Embryophyta</taxon>
        <taxon>Tracheophyta</taxon>
        <taxon>Spermatophyta</taxon>
        <taxon>Magnoliopsida</taxon>
        <taxon>eudicotyledons</taxon>
        <taxon>Gunneridae</taxon>
        <taxon>Pentapetalae</taxon>
        <taxon>rosids</taxon>
        <taxon>malvids</taxon>
        <taxon>Sapindales</taxon>
        <taxon>Sapindaceae</taxon>
        <taxon>Hippocastanoideae</taxon>
        <taxon>Acereae</taxon>
        <taxon>Acer</taxon>
    </lineage>
</organism>
<dbReference type="GO" id="GO:0061630">
    <property type="term" value="F:ubiquitin protein ligase activity"/>
    <property type="evidence" value="ECO:0007669"/>
    <property type="project" value="UniProtKB-UniRule"/>
</dbReference>
<evidence type="ECO:0000256" key="5">
    <source>
        <dbReference type="ARBA" id="ARBA00022737"/>
    </source>
</evidence>
<evidence type="ECO:0000259" key="9">
    <source>
        <dbReference type="PROSITE" id="PS51698"/>
    </source>
</evidence>
<feature type="region of interest" description="Disordered" evidence="8">
    <location>
        <begin position="147"/>
        <end position="228"/>
    </location>
</feature>
<dbReference type="InterPro" id="IPR045210">
    <property type="entry name" value="RING-Ubox_PUB"/>
</dbReference>
<dbReference type="UniPathway" id="UPA00143"/>
<dbReference type="OrthoDB" id="10064100at2759"/>
<evidence type="ECO:0000256" key="2">
    <source>
        <dbReference type="ARBA" id="ARBA00003861"/>
    </source>
</evidence>
<feature type="compositionally biased region" description="Basic and acidic residues" evidence="8">
    <location>
        <begin position="169"/>
        <end position="182"/>
    </location>
</feature>
<comment type="pathway">
    <text evidence="3 7">Protein modification; protein ubiquitination.</text>
</comment>
<evidence type="ECO:0000256" key="3">
    <source>
        <dbReference type="ARBA" id="ARBA00004906"/>
    </source>
</evidence>
<keyword evidence="6 7" id="KW-0833">Ubl conjugation pathway</keyword>
<dbReference type="InterPro" id="IPR045185">
    <property type="entry name" value="PUB22/23/24-like"/>
</dbReference>
<dbReference type="PROSITE" id="PS51698">
    <property type="entry name" value="U_BOX"/>
    <property type="match status" value="1"/>
</dbReference>
<evidence type="ECO:0000313" key="10">
    <source>
        <dbReference type="EMBL" id="TXG53330.1"/>
    </source>
</evidence>
<sequence>MVRERDELCITVPSLFRCPISLDVMRSPVSLCTGVTYERSSIQYWLESGHDTCPATMQILSTKEFIPNLTLHRLISTWSRPLTLSEREVRVLIEKVGCKSESKTTVVDCLLKIAEFVSSREENRRFLASRRCEPRRRRFDDLNNLVSDSAGQNSAGQARIRSSPFQHTVESKVSESEYRKGDQTVVVDGDVQRGEVCGERRGEMRGGDSGEDNEGEEDGEGGRHGGAVEHVLLVQGRQN</sequence>